<gene>
    <name evidence="1" type="ORF">H5410_019307</name>
</gene>
<comment type="caution">
    <text evidence="1">The sequence shown here is derived from an EMBL/GenBank/DDBJ whole genome shotgun (WGS) entry which is preliminary data.</text>
</comment>
<reference evidence="1 2" key="1">
    <citation type="submission" date="2020-09" db="EMBL/GenBank/DDBJ databases">
        <title>De no assembly of potato wild relative species, Solanum commersonii.</title>
        <authorList>
            <person name="Cho K."/>
        </authorList>
    </citation>
    <scope>NUCLEOTIDE SEQUENCE [LARGE SCALE GENOMIC DNA]</scope>
    <source>
        <strain evidence="1">LZ3.2</strain>
        <tissue evidence="1">Leaf</tissue>
    </source>
</reference>
<dbReference type="AlphaFoldDB" id="A0A9J5Z5V5"/>
<evidence type="ECO:0000313" key="1">
    <source>
        <dbReference type="EMBL" id="KAG5608026.1"/>
    </source>
</evidence>
<accession>A0A9J5Z5V5</accession>
<proteinExistence type="predicted"/>
<dbReference type="EMBL" id="JACXVP010000004">
    <property type="protein sequence ID" value="KAG5608026.1"/>
    <property type="molecule type" value="Genomic_DNA"/>
</dbReference>
<protein>
    <submittedName>
        <fullName evidence="1">Uncharacterized protein</fullName>
    </submittedName>
</protein>
<keyword evidence="2" id="KW-1185">Reference proteome</keyword>
<evidence type="ECO:0000313" key="2">
    <source>
        <dbReference type="Proteomes" id="UP000824120"/>
    </source>
</evidence>
<name>A0A9J5Z5V5_SOLCO</name>
<organism evidence="1 2">
    <name type="scientific">Solanum commersonii</name>
    <name type="common">Commerson's wild potato</name>
    <name type="synonym">Commerson's nightshade</name>
    <dbReference type="NCBI Taxonomy" id="4109"/>
    <lineage>
        <taxon>Eukaryota</taxon>
        <taxon>Viridiplantae</taxon>
        <taxon>Streptophyta</taxon>
        <taxon>Embryophyta</taxon>
        <taxon>Tracheophyta</taxon>
        <taxon>Spermatophyta</taxon>
        <taxon>Magnoliopsida</taxon>
        <taxon>eudicotyledons</taxon>
        <taxon>Gunneridae</taxon>
        <taxon>Pentapetalae</taxon>
        <taxon>asterids</taxon>
        <taxon>lamiids</taxon>
        <taxon>Solanales</taxon>
        <taxon>Solanaceae</taxon>
        <taxon>Solanoideae</taxon>
        <taxon>Solaneae</taxon>
        <taxon>Solanum</taxon>
    </lineage>
</organism>
<dbReference type="Proteomes" id="UP000824120">
    <property type="component" value="Chromosome 4"/>
</dbReference>
<sequence length="423" mass="48636">MIPYRFSRLVQPVLDYGTMGQVPSDSIGIETTDAKLGRAEPDRPKRIRLRTFGSYGASWPSWPKRPILKVKQGPDQTSVKILAMDSVSPQSLNIPFQGQTSPKPDKFPILPIFIWPSRPKCPILKVKQTPKQVNQSFCRFSCAIVHGHFGDLEFRPHFFKKNSWTSVRTLAMQPIDPYGQNVPFSRSNKPRSRASWLARLKHPIFKVKWSPNQLWIRLARMANPSHFQGEMYPEAGKPLFCQFLLAIVHGFLVIWNPELIFANFFMDVNCAPEHVNPPFCQFSCAIVHGLFGDLEFRPYFCLNFMWTYVKTLAMQPVEPYGQNIPFLRSNKTSEQQWIQLALMAKTSHFQGQMCPGAGKPPFCRFSLAITSWPKRHILKVNRAPEQVSLPFCQFSYDVLHGIFADLDSNHIFAKKKFEHPLRP</sequence>